<comment type="function">
    <text evidence="7">May play the central regulatory role in sporulation. It may be an element of the effector pathway responsible for the activation of sporulation genes in response to nutritional stress. Spo0A may act in concert with spo0H (a sigma factor) to control the expression of some genes that are critical to the sporulation process.</text>
</comment>
<name>A0A9D0YXF8_9FIRM</name>
<dbReference type="Proteomes" id="UP000886819">
    <property type="component" value="Unassembled WGS sequence"/>
</dbReference>
<gene>
    <name evidence="12" type="ORF">IAA66_09985</name>
</gene>
<comment type="caution">
    <text evidence="12">The sequence shown here is derived from an EMBL/GenBank/DDBJ whole genome shotgun (WGS) entry which is preliminary data.</text>
</comment>
<dbReference type="GO" id="GO:0000976">
    <property type="term" value="F:transcription cis-regulatory region binding"/>
    <property type="evidence" value="ECO:0007669"/>
    <property type="project" value="TreeGrafter"/>
</dbReference>
<evidence type="ECO:0000313" key="13">
    <source>
        <dbReference type="Proteomes" id="UP000886819"/>
    </source>
</evidence>
<feature type="modified residue" description="4-aspartylphosphate" evidence="8">
    <location>
        <position position="51"/>
    </location>
</feature>
<dbReference type="PROSITE" id="PS51755">
    <property type="entry name" value="OMPR_PHOB"/>
    <property type="match status" value="1"/>
</dbReference>
<sequence length="225" mass="25263">MRILIVEDEARLAQALGQILQEAHYSTDIVCDGEDGLAYAVDGQYDIILLDVMLPRLSGLEVARRFRAAGGRTPILMLTARDEISDKVAGLDCGADDYMTKPFAPEELLARIRALLRRQGELVMETLSFGDLTLNLTACDLTCGARSVRLGHKEFEVLRLLMLHPRAILSKEELIVKVWGADSDVQDNNVEAYISFLRKKFFYLGSRVNIASLRRMGYRLEEKNA</sequence>
<evidence type="ECO:0000256" key="3">
    <source>
        <dbReference type="ARBA" id="ARBA00023012"/>
    </source>
</evidence>
<evidence type="ECO:0000256" key="4">
    <source>
        <dbReference type="ARBA" id="ARBA00023015"/>
    </source>
</evidence>
<dbReference type="Pfam" id="PF00486">
    <property type="entry name" value="Trans_reg_C"/>
    <property type="match status" value="1"/>
</dbReference>
<evidence type="ECO:0000256" key="2">
    <source>
        <dbReference type="ARBA" id="ARBA00022553"/>
    </source>
</evidence>
<evidence type="ECO:0000259" key="10">
    <source>
        <dbReference type="PROSITE" id="PS50110"/>
    </source>
</evidence>
<keyword evidence="6" id="KW-0804">Transcription</keyword>
<dbReference type="PANTHER" id="PTHR48111">
    <property type="entry name" value="REGULATOR OF RPOS"/>
    <property type="match status" value="1"/>
</dbReference>
<dbReference type="InterPro" id="IPR001867">
    <property type="entry name" value="OmpR/PhoB-type_DNA-bd"/>
</dbReference>
<dbReference type="CDD" id="cd00383">
    <property type="entry name" value="trans_reg_C"/>
    <property type="match status" value="1"/>
</dbReference>
<dbReference type="PANTHER" id="PTHR48111:SF22">
    <property type="entry name" value="REGULATOR OF RPOS"/>
    <property type="match status" value="1"/>
</dbReference>
<dbReference type="InterPro" id="IPR011006">
    <property type="entry name" value="CheY-like_superfamily"/>
</dbReference>
<feature type="DNA-binding region" description="OmpR/PhoB-type" evidence="9">
    <location>
        <begin position="124"/>
        <end position="222"/>
    </location>
</feature>
<feature type="domain" description="Response regulatory" evidence="10">
    <location>
        <begin position="2"/>
        <end position="116"/>
    </location>
</feature>
<dbReference type="InterPro" id="IPR001789">
    <property type="entry name" value="Sig_transdc_resp-reg_receiver"/>
</dbReference>
<accession>A0A9D0YXF8</accession>
<dbReference type="InterPro" id="IPR039420">
    <property type="entry name" value="WalR-like"/>
</dbReference>
<evidence type="ECO:0000256" key="6">
    <source>
        <dbReference type="ARBA" id="ARBA00023163"/>
    </source>
</evidence>
<dbReference type="SUPFAM" id="SSF46894">
    <property type="entry name" value="C-terminal effector domain of the bipartite response regulators"/>
    <property type="match status" value="1"/>
</dbReference>
<keyword evidence="3" id="KW-0902">Two-component regulatory system</keyword>
<dbReference type="InterPro" id="IPR016032">
    <property type="entry name" value="Sig_transdc_resp-reg_C-effctor"/>
</dbReference>
<dbReference type="GO" id="GO:0000156">
    <property type="term" value="F:phosphorelay response regulator activity"/>
    <property type="evidence" value="ECO:0007669"/>
    <property type="project" value="TreeGrafter"/>
</dbReference>
<evidence type="ECO:0000256" key="5">
    <source>
        <dbReference type="ARBA" id="ARBA00023125"/>
    </source>
</evidence>
<dbReference type="Gene3D" id="1.10.10.10">
    <property type="entry name" value="Winged helix-like DNA-binding domain superfamily/Winged helix DNA-binding domain"/>
    <property type="match status" value="1"/>
</dbReference>
<dbReference type="PROSITE" id="PS50110">
    <property type="entry name" value="RESPONSE_REGULATORY"/>
    <property type="match status" value="1"/>
</dbReference>
<evidence type="ECO:0000259" key="11">
    <source>
        <dbReference type="PROSITE" id="PS51755"/>
    </source>
</evidence>
<dbReference type="AlphaFoldDB" id="A0A9D0YXF8"/>
<dbReference type="FunFam" id="3.40.50.2300:FF:000001">
    <property type="entry name" value="DNA-binding response regulator PhoB"/>
    <property type="match status" value="1"/>
</dbReference>
<evidence type="ECO:0000256" key="9">
    <source>
        <dbReference type="PROSITE-ProRule" id="PRU01091"/>
    </source>
</evidence>
<dbReference type="Pfam" id="PF00072">
    <property type="entry name" value="Response_reg"/>
    <property type="match status" value="1"/>
</dbReference>
<dbReference type="SMART" id="SM00862">
    <property type="entry name" value="Trans_reg_C"/>
    <property type="match status" value="1"/>
</dbReference>
<organism evidence="12 13">
    <name type="scientific">Candidatus Avichristensenella intestinipullorum</name>
    <dbReference type="NCBI Taxonomy" id="2840693"/>
    <lineage>
        <taxon>Bacteria</taxon>
        <taxon>Bacillati</taxon>
        <taxon>Bacillota</taxon>
        <taxon>Clostridia</taxon>
        <taxon>Candidatus Avichristensenella</taxon>
    </lineage>
</organism>
<protein>
    <recommendedName>
        <fullName evidence="1">Stage 0 sporulation protein A homolog</fullName>
    </recommendedName>
</protein>
<proteinExistence type="predicted"/>
<dbReference type="SMART" id="SM00448">
    <property type="entry name" value="REC"/>
    <property type="match status" value="1"/>
</dbReference>
<keyword evidence="4" id="KW-0805">Transcription regulation</keyword>
<dbReference type="GO" id="GO:0006355">
    <property type="term" value="P:regulation of DNA-templated transcription"/>
    <property type="evidence" value="ECO:0007669"/>
    <property type="project" value="InterPro"/>
</dbReference>
<evidence type="ECO:0000256" key="7">
    <source>
        <dbReference type="ARBA" id="ARBA00024867"/>
    </source>
</evidence>
<dbReference type="InterPro" id="IPR036388">
    <property type="entry name" value="WH-like_DNA-bd_sf"/>
</dbReference>
<keyword evidence="5 9" id="KW-0238">DNA-binding</keyword>
<evidence type="ECO:0000256" key="8">
    <source>
        <dbReference type="PROSITE-ProRule" id="PRU00169"/>
    </source>
</evidence>
<dbReference type="SUPFAM" id="SSF52172">
    <property type="entry name" value="CheY-like"/>
    <property type="match status" value="1"/>
</dbReference>
<dbReference type="GO" id="GO:0032993">
    <property type="term" value="C:protein-DNA complex"/>
    <property type="evidence" value="ECO:0007669"/>
    <property type="project" value="TreeGrafter"/>
</dbReference>
<dbReference type="Gene3D" id="3.40.50.2300">
    <property type="match status" value="1"/>
</dbReference>
<reference evidence="12" key="1">
    <citation type="submission" date="2020-10" db="EMBL/GenBank/DDBJ databases">
        <authorList>
            <person name="Gilroy R."/>
        </authorList>
    </citation>
    <scope>NUCLEOTIDE SEQUENCE</scope>
    <source>
        <strain evidence="12">ChiHile30-977</strain>
    </source>
</reference>
<dbReference type="Gene3D" id="6.10.250.690">
    <property type="match status" value="1"/>
</dbReference>
<reference evidence="12" key="2">
    <citation type="journal article" date="2021" name="PeerJ">
        <title>Extensive microbial diversity within the chicken gut microbiome revealed by metagenomics and culture.</title>
        <authorList>
            <person name="Gilroy R."/>
            <person name="Ravi A."/>
            <person name="Getino M."/>
            <person name="Pursley I."/>
            <person name="Horton D.L."/>
            <person name="Alikhan N.F."/>
            <person name="Baker D."/>
            <person name="Gharbi K."/>
            <person name="Hall N."/>
            <person name="Watson M."/>
            <person name="Adriaenssens E.M."/>
            <person name="Foster-Nyarko E."/>
            <person name="Jarju S."/>
            <person name="Secka A."/>
            <person name="Antonio M."/>
            <person name="Oren A."/>
            <person name="Chaudhuri R.R."/>
            <person name="La Ragione R."/>
            <person name="Hildebrand F."/>
            <person name="Pallen M.J."/>
        </authorList>
    </citation>
    <scope>NUCLEOTIDE SEQUENCE</scope>
    <source>
        <strain evidence="12">ChiHile30-977</strain>
    </source>
</reference>
<feature type="domain" description="OmpR/PhoB-type" evidence="11">
    <location>
        <begin position="124"/>
        <end position="222"/>
    </location>
</feature>
<keyword evidence="2 8" id="KW-0597">Phosphoprotein</keyword>
<dbReference type="GO" id="GO:0005829">
    <property type="term" value="C:cytosol"/>
    <property type="evidence" value="ECO:0007669"/>
    <property type="project" value="TreeGrafter"/>
</dbReference>
<evidence type="ECO:0000256" key="1">
    <source>
        <dbReference type="ARBA" id="ARBA00018672"/>
    </source>
</evidence>
<dbReference type="EMBL" id="DVFI01000137">
    <property type="protein sequence ID" value="HIQ63887.1"/>
    <property type="molecule type" value="Genomic_DNA"/>
</dbReference>
<evidence type="ECO:0000313" key="12">
    <source>
        <dbReference type="EMBL" id="HIQ63887.1"/>
    </source>
</evidence>